<feature type="non-terminal residue" evidence="2">
    <location>
        <position position="425"/>
    </location>
</feature>
<evidence type="ECO:0000259" key="1">
    <source>
        <dbReference type="Pfam" id="PF00487"/>
    </source>
</evidence>
<dbReference type="Proteomes" id="UP001211907">
    <property type="component" value="Unassembled WGS sequence"/>
</dbReference>
<gene>
    <name evidence="2" type="ORF">HK100_007592</name>
</gene>
<reference evidence="2" key="1">
    <citation type="submission" date="2020-05" db="EMBL/GenBank/DDBJ databases">
        <title>Phylogenomic resolution of chytrid fungi.</title>
        <authorList>
            <person name="Stajich J.E."/>
            <person name="Amses K."/>
            <person name="Simmons R."/>
            <person name="Seto K."/>
            <person name="Myers J."/>
            <person name="Bonds A."/>
            <person name="Quandt C.A."/>
            <person name="Barry K."/>
            <person name="Liu P."/>
            <person name="Grigoriev I."/>
            <person name="Longcore J.E."/>
            <person name="James T.Y."/>
        </authorList>
    </citation>
    <scope>NUCLEOTIDE SEQUENCE</scope>
    <source>
        <strain evidence="2">JEL0513</strain>
    </source>
</reference>
<dbReference type="EMBL" id="JADGJH010003591">
    <property type="protein sequence ID" value="KAJ3089978.1"/>
    <property type="molecule type" value="Genomic_DNA"/>
</dbReference>
<dbReference type="InterPro" id="IPR005804">
    <property type="entry name" value="FA_desaturase_dom"/>
</dbReference>
<evidence type="ECO:0000313" key="3">
    <source>
        <dbReference type="Proteomes" id="UP001211907"/>
    </source>
</evidence>
<dbReference type="GO" id="GO:0006629">
    <property type="term" value="P:lipid metabolic process"/>
    <property type="evidence" value="ECO:0007669"/>
    <property type="project" value="InterPro"/>
</dbReference>
<keyword evidence="3" id="KW-1185">Reference proteome</keyword>
<comment type="caution">
    <text evidence="2">The sequence shown here is derived from an EMBL/GenBank/DDBJ whole genome shotgun (WGS) entry which is preliminary data.</text>
</comment>
<dbReference type="AlphaFoldDB" id="A0AAD5SPD3"/>
<proteinExistence type="predicted"/>
<evidence type="ECO:0000313" key="2">
    <source>
        <dbReference type="EMBL" id="KAJ3089978.1"/>
    </source>
</evidence>
<organism evidence="2 3">
    <name type="scientific">Physocladia obscura</name>
    <dbReference type="NCBI Taxonomy" id="109957"/>
    <lineage>
        <taxon>Eukaryota</taxon>
        <taxon>Fungi</taxon>
        <taxon>Fungi incertae sedis</taxon>
        <taxon>Chytridiomycota</taxon>
        <taxon>Chytridiomycota incertae sedis</taxon>
        <taxon>Chytridiomycetes</taxon>
        <taxon>Chytridiales</taxon>
        <taxon>Chytriomycetaceae</taxon>
        <taxon>Physocladia</taxon>
    </lineage>
</organism>
<accession>A0AAD5SPD3</accession>
<protein>
    <recommendedName>
        <fullName evidence="1">Fatty acid desaturase domain-containing protein</fullName>
    </recommendedName>
</protein>
<dbReference type="Pfam" id="PF00487">
    <property type="entry name" value="FA_desaturase"/>
    <property type="match status" value="1"/>
</dbReference>
<sequence>MSGQGQKNCEFVNFDPQQQKNLFLFYLWLGNMADVDMKGQIGVDGVEGETERGADGAAEGGKGLQWTVASLLSLREASDVYTLGFVLATLGLNAALWRAPRVHVWQWALLVQATLSVSTIVHNAMHVPLFHAHRPRANAGFNLLLSLAFGHPVATFVSAHNRSHHRFAQSAKDHMRTTQMRYTHNALNYALFFATVAPSLQHADFRFMRLMRGQGQAQLPLQAQLPPPHNFPRALWSAFRAQCLLIAAAHLVALTVNPRRWLLLWVSPRLAASIFITNMNMLQHDGCPAPVLTPLVGRNKSQPNSLLAPIHIANINTARNFTGSITNFLFFNNGYHSIHHIRPTLHWSKLPAAHNELVKPIIHPNLDQENMASYFFKTFIYPANRITYDGKPYDPNLVEITPEVENEEWFPYPDKFSNIRTEHHL</sequence>
<feature type="domain" description="Fatty acid desaturase" evidence="1">
    <location>
        <begin position="104"/>
        <end position="360"/>
    </location>
</feature>
<name>A0AAD5SPD3_9FUNG</name>